<gene>
    <name evidence="1" type="ORF">ANCCEY_04370</name>
</gene>
<dbReference type="Proteomes" id="UP000054495">
    <property type="component" value="Unassembled WGS sequence"/>
</dbReference>
<sequence length="126" mass="14187">MHNASFGHYLRESKAVVPEDVLQRATHRARFIADELLSEMSARRSAAGEHIPRLLGRMRCVLPHSDDSTLDGQLRLLRLQPPLPLPVSAIENPPRRVRQLDIGGLHLVGIATEPLHSRELHCKKNM</sequence>
<name>A0A0D6LXG9_9BILA</name>
<protein>
    <submittedName>
        <fullName evidence="1">Uncharacterized protein</fullName>
    </submittedName>
</protein>
<keyword evidence="2" id="KW-1185">Reference proteome</keyword>
<dbReference type="EMBL" id="KE124861">
    <property type="protein sequence ID" value="EPB76534.1"/>
    <property type="molecule type" value="Genomic_DNA"/>
</dbReference>
<dbReference type="AlphaFoldDB" id="A0A0D6LXG9"/>
<accession>A0A0D6LXG9</accession>
<organism evidence="1 2">
    <name type="scientific">Ancylostoma ceylanicum</name>
    <dbReference type="NCBI Taxonomy" id="53326"/>
    <lineage>
        <taxon>Eukaryota</taxon>
        <taxon>Metazoa</taxon>
        <taxon>Ecdysozoa</taxon>
        <taxon>Nematoda</taxon>
        <taxon>Chromadorea</taxon>
        <taxon>Rhabditida</taxon>
        <taxon>Rhabditina</taxon>
        <taxon>Rhabditomorpha</taxon>
        <taxon>Strongyloidea</taxon>
        <taxon>Ancylostomatidae</taxon>
        <taxon>Ancylostomatinae</taxon>
        <taxon>Ancylostoma</taxon>
    </lineage>
</organism>
<evidence type="ECO:0000313" key="1">
    <source>
        <dbReference type="EMBL" id="EPB76534.1"/>
    </source>
</evidence>
<evidence type="ECO:0000313" key="2">
    <source>
        <dbReference type="Proteomes" id="UP000054495"/>
    </source>
</evidence>
<proteinExistence type="predicted"/>
<reference evidence="1 2" key="1">
    <citation type="submission" date="2013-05" db="EMBL/GenBank/DDBJ databases">
        <title>Draft genome of the parasitic nematode Anyclostoma ceylanicum.</title>
        <authorList>
            <person name="Mitreva M."/>
        </authorList>
    </citation>
    <scope>NUCLEOTIDE SEQUENCE [LARGE SCALE GENOMIC DNA]</scope>
</reference>